<dbReference type="Gene3D" id="3.40.47.10">
    <property type="match status" value="2"/>
</dbReference>
<gene>
    <name evidence="5" type="ORF">QFW96_16330</name>
</gene>
<dbReference type="PANTHER" id="PTHR11712">
    <property type="entry name" value="POLYKETIDE SYNTHASE-RELATED"/>
    <property type="match status" value="1"/>
</dbReference>
<accession>A0ABT6PQA7</accession>
<comment type="caution">
    <text evidence="5">The sequence shown here is derived from an EMBL/GenBank/DDBJ whole genome shotgun (WGS) entry which is preliminary data.</text>
</comment>
<dbReference type="Pfam" id="PF00109">
    <property type="entry name" value="ketoacyl-synt"/>
    <property type="match status" value="1"/>
</dbReference>
<dbReference type="InterPro" id="IPR000794">
    <property type="entry name" value="Beta-ketoacyl_synthase"/>
</dbReference>
<evidence type="ECO:0000256" key="2">
    <source>
        <dbReference type="ARBA" id="ARBA00022679"/>
    </source>
</evidence>
<dbReference type="Proteomes" id="UP001237595">
    <property type="component" value="Unassembled WGS sequence"/>
</dbReference>
<dbReference type="Pfam" id="PF02801">
    <property type="entry name" value="Ketoacyl-synt_C"/>
    <property type="match status" value="1"/>
</dbReference>
<dbReference type="InterPro" id="IPR016039">
    <property type="entry name" value="Thiolase-like"/>
</dbReference>
<dbReference type="RefSeq" id="WP_281456507.1">
    <property type="nucleotide sequence ID" value="NZ_JASAOF010000009.1"/>
</dbReference>
<keyword evidence="2 3" id="KW-0808">Transferase</keyword>
<protein>
    <submittedName>
        <fullName evidence="5">Beta-ketoacyl synthase N-terminal-like domain-containing protein</fullName>
    </submittedName>
</protein>
<name>A0ABT6PQA7_9PSEU</name>
<evidence type="ECO:0000313" key="5">
    <source>
        <dbReference type="EMBL" id="MDI2030197.1"/>
    </source>
</evidence>
<organism evidence="5 6">
    <name type="scientific">Saccharopolyspora ipomoeae</name>
    <dbReference type="NCBI Taxonomy" id="3042027"/>
    <lineage>
        <taxon>Bacteria</taxon>
        <taxon>Bacillati</taxon>
        <taxon>Actinomycetota</taxon>
        <taxon>Actinomycetes</taxon>
        <taxon>Pseudonocardiales</taxon>
        <taxon>Pseudonocardiaceae</taxon>
        <taxon>Saccharopolyspora</taxon>
    </lineage>
</organism>
<dbReference type="SUPFAM" id="SSF53901">
    <property type="entry name" value="Thiolase-like"/>
    <property type="match status" value="1"/>
</dbReference>
<dbReference type="PANTHER" id="PTHR11712:SF347">
    <property type="entry name" value="BETA KETOACYL-ACYL CARRIER PROTEIN SYNTHASE"/>
    <property type="match status" value="1"/>
</dbReference>
<evidence type="ECO:0000313" key="6">
    <source>
        <dbReference type="Proteomes" id="UP001237595"/>
    </source>
</evidence>
<dbReference type="EMBL" id="JASAOF010000009">
    <property type="protein sequence ID" value="MDI2030197.1"/>
    <property type="molecule type" value="Genomic_DNA"/>
</dbReference>
<dbReference type="InterPro" id="IPR020841">
    <property type="entry name" value="PKS_Beta-ketoAc_synthase_dom"/>
</dbReference>
<proteinExistence type="inferred from homology"/>
<dbReference type="InterPro" id="IPR014031">
    <property type="entry name" value="Ketoacyl_synth_C"/>
</dbReference>
<dbReference type="InterPro" id="IPR014030">
    <property type="entry name" value="Ketoacyl_synth_N"/>
</dbReference>
<feature type="domain" description="Ketosynthase family 3 (KS3)" evidence="4">
    <location>
        <begin position="3"/>
        <end position="384"/>
    </location>
</feature>
<evidence type="ECO:0000256" key="1">
    <source>
        <dbReference type="ARBA" id="ARBA00008467"/>
    </source>
</evidence>
<sequence length="391" mass="41062">MGLRELDIAGLGAVTGYGWGREQLWEGLAAAKPAACPQEGYGENGQAAAWAALVPDGGEPSDGPSRFQRAMRFAAREAIADATQRGWQPGRRVGLLHAVVLGEVDLWKDFYLAHDGRVSVRNYLALMPSTPISTLMQEYGFHGPAMNVGAMCASGNAGLLTAKAWVDSGIVDDVIFVATDLSVTPENLRHFAELGVAITDTEPLQACRPFQEGSQGFIMGEGSVAMVLSRSTPHPYLHVLGGAMSHDAHHVTSIDPELTDITHCFTQALDNAGIAPEQVRYLNAHGPGTRQCDRAEAAVFDALFPATAELYSIKPLAGHCQGAASAVEIAATALGYDHELLPAPPLVADGHPRLLSGPTPPAAGLTIKSSIGMGGHNSAVVLKPPQLDTSA</sequence>
<evidence type="ECO:0000259" key="4">
    <source>
        <dbReference type="PROSITE" id="PS52004"/>
    </source>
</evidence>
<dbReference type="SMART" id="SM00825">
    <property type="entry name" value="PKS_KS"/>
    <property type="match status" value="1"/>
</dbReference>
<comment type="similarity">
    <text evidence="1 3">Belongs to the thiolase-like superfamily. Beta-ketoacyl-ACP synthases family.</text>
</comment>
<dbReference type="PROSITE" id="PS52004">
    <property type="entry name" value="KS3_2"/>
    <property type="match status" value="1"/>
</dbReference>
<keyword evidence="6" id="KW-1185">Reference proteome</keyword>
<reference evidence="5 6" key="1">
    <citation type="submission" date="2023-04" db="EMBL/GenBank/DDBJ databases">
        <title>Draft genome sequence of Saccharopolyspora sp. TS4A08 isolated from sweet potato rhizospheric soil.</title>
        <authorList>
            <person name="Suksaard P."/>
            <person name="Duangmal K."/>
        </authorList>
    </citation>
    <scope>NUCLEOTIDE SEQUENCE [LARGE SCALE GENOMIC DNA]</scope>
    <source>
        <strain evidence="5 6">TS4A08</strain>
    </source>
</reference>
<evidence type="ECO:0000256" key="3">
    <source>
        <dbReference type="RuleBase" id="RU003694"/>
    </source>
</evidence>